<evidence type="ECO:0000313" key="2">
    <source>
        <dbReference type="Proteomes" id="UP000293925"/>
    </source>
</evidence>
<organism evidence="1 2">
    <name type="scientific">Pedobacter psychrodurus</name>
    <dbReference type="NCBI Taxonomy" id="2530456"/>
    <lineage>
        <taxon>Bacteria</taxon>
        <taxon>Pseudomonadati</taxon>
        <taxon>Bacteroidota</taxon>
        <taxon>Sphingobacteriia</taxon>
        <taxon>Sphingobacteriales</taxon>
        <taxon>Sphingobacteriaceae</taxon>
        <taxon>Pedobacter</taxon>
    </lineage>
</organism>
<sequence>MPFTHTSTDHNPLLNETEIFVKDIDLLAQHIGHLILGKHRHVAEILAAKHNTPTPSTGVMIDRALKQLTVNSADQRHRRDGWLFQYMTWITMRMNMVGSTLCPLLFGKSGKITPNLPIIFIDIYLIFI</sequence>
<keyword evidence="2" id="KW-1185">Reference proteome</keyword>
<proteinExistence type="predicted"/>
<accession>A0A4V2MRH1</accession>
<dbReference type="Proteomes" id="UP000293925">
    <property type="component" value="Unassembled WGS sequence"/>
</dbReference>
<dbReference type="RefSeq" id="WP_131526501.1">
    <property type="nucleotide sequence ID" value="NZ_SJSO01000001.1"/>
</dbReference>
<comment type="caution">
    <text evidence="1">The sequence shown here is derived from an EMBL/GenBank/DDBJ whole genome shotgun (WGS) entry which is preliminary data.</text>
</comment>
<protein>
    <submittedName>
        <fullName evidence="1">Uncharacterized protein</fullName>
    </submittedName>
</protein>
<dbReference type="OrthoDB" id="5117958at2"/>
<evidence type="ECO:0000313" key="1">
    <source>
        <dbReference type="EMBL" id="TCD29624.1"/>
    </source>
</evidence>
<name>A0A4V2MRH1_9SPHI</name>
<dbReference type="AlphaFoldDB" id="A0A4V2MRH1"/>
<reference evidence="1 2" key="1">
    <citation type="submission" date="2019-02" db="EMBL/GenBank/DDBJ databases">
        <title>Pedobacter sp. RP-3-21 sp. nov., isolated from Arctic soil.</title>
        <authorList>
            <person name="Dahal R.H."/>
        </authorList>
    </citation>
    <scope>NUCLEOTIDE SEQUENCE [LARGE SCALE GENOMIC DNA]</scope>
    <source>
        <strain evidence="1 2">RP-3-21</strain>
    </source>
</reference>
<dbReference type="EMBL" id="SJSO01000001">
    <property type="protein sequence ID" value="TCD29624.1"/>
    <property type="molecule type" value="Genomic_DNA"/>
</dbReference>
<gene>
    <name evidence="1" type="ORF">EZ456_00995</name>
</gene>